<keyword evidence="2" id="KW-1185">Reference proteome</keyword>
<protein>
    <submittedName>
        <fullName evidence="3">Signal peptide protein</fullName>
    </submittedName>
</protein>
<keyword evidence="1" id="KW-1133">Transmembrane helix</keyword>
<dbReference type="AlphaFoldDB" id="A0A1I7W923"/>
<sequence length="229" mass="27065">MWSNCTYFLEFGSFSENSQMLNVLQSLISAYQLILLSSKQLTSCGARQCRQYKIPISCRVLVKNYKTKNNYFNDTQFMYRNNSPFYSVFILFHFVRVTYYFNCVFILLYPLLALPSCCVCSFPKNSLLDSFTFSQAFIFLISCIRVKFRPLFWKVYKREFEGNKHFGNGNQPKRCKRPRFCIIFIEKEKLLAKLFYEDTISFHRLHVALTKSETIYCGVNVLLLDTDLC</sequence>
<name>A0A1I7W923_HETBA</name>
<keyword evidence="1" id="KW-0472">Membrane</keyword>
<keyword evidence="1" id="KW-0812">Transmembrane</keyword>
<feature type="transmembrane region" description="Helical" evidence="1">
    <location>
        <begin position="85"/>
        <end position="111"/>
    </location>
</feature>
<accession>A0A1I7W923</accession>
<reference evidence="3" key="1">
    <citation type="submission" date="2016-11" db="UniProtKB">
        <authorList>
            <consortium name="WormBaseParasite"/>
        </authorList>
    </citation>
    <scope>IDENTIFICATION</scope>
</reference>
<evidence type="ECO:0000256" key="1">
    <source>
        <dbReference type="SAM" id="Phobius"/>
    </source>
</evidence>
<evidence type="ECO:0000313" key="3">
    <source>
        <dbReference type="WBParaSite" id="Hba_01149"/>
    </source>
</evidence>
<evidence type="ECO:0000313" key="2">
    <source>
        <dbReference type="Proteomes" id="UP000095283"/>
    </source>
</evidence>
<feature type="transmembrane region" description="Helical" evidence="1">
    <location>
        <begin position="131"/>
        <end position="148"/>
    </location>
</feature>
<proteinExistence type="predicted"/>
<dbReference type="WBParaSite" id="Hba_01149">
    <property type="protein sequence ID" value="Hba_01149"/>
    <property type="gene ID" value="Hba_01149"/>
</dbReference>
<dbReference type="Proteomes" id="UP000095283">
    <property type="component" value="Unplaced"/>
</dbReference>
<organism evidence="2 3">
    <name type="scientific">Heterorhabditis bacteriophora</name>
    <name type="common">Entomopathogenic nematode worm</name>
    <dbReference type="NCBI Taxonomy" id="37862"/>
    <lineage>
        <taxon>Eukaryota</taxon>
        <taxon>Metazoa</taxon>
        <taxon>Ecdysozoa</taxon>
        <taxon>Nematoda</taxon>
        <taxon>Chromadorea</taxon>
        <taxon>Rhabditida</taxon>
        <taxon>Rhabditina</taxon>
        <taxon>Rhabditomorpha</taxon>
        <taxon>Strongyloidea</taxon>
        <taxon>Heterorhabditidae</taxon>
        <taxon>Heterorhabditis</taxon>
    </lineage>
</organism>